<gene>
    <name evidence="8" type="ORF">GF068_07530</name>
</gene>
<evidence type="ECO:0000259" key="7">
    <source>
        <dbReference type="SMART" id="SM00941"/>
    </source>
</evidence>
<protein>
    <recommendedName>
        <fullName evidence="3">thymidine phosphorylase</fullName>
        <ecNumber evidence="3">2.4.2.4</ecNumber>
    </recommendedName>
</protein>
<dbReference type="Gene3D" id="3.90.1170.30">
    <property type="entry name" value="Pyrimidine nucleoside phosphorylase-like, C-terminal domain"/>
    <property type="match status" value="1"/>
</dbReference>
<comment type="catalytic activity">
    <reaction evidence="6">
        <text>thymidine + phosphate = 2-deoxy-alpha-D-ribose 1-phosphate + thymine</text>
        <dbReference type="Rhea" id="RHEA:16037"/>
        <dbReference type="ChEBI" id="CHEBI:17748"/>
        <dbReference type="ChEBI" id="CHEBI:17821"/>
        <dbReference type="ChEBI" id="CHEBI:43474"/>
        <dbReference type="ChEBI" id="CHEBI:57259"/>
        <dbReference type="EC" id="2.4.2.4"/>
    </reaction>
</comment>
<sequence length="435" mass="45447">METLVELIARKRDGGRLSDDQIERLVRALGTGELADYQMSALCMAIFFRGMDDAETVALTRAMLHSGDVLDLSSVPGVKVDKHSTGGVGDKVSLCLAPLVAACGVPVPMVSGRGLGHTGGTLDKLEAIPGFDVSLDTDTFARVVRDVGACMIGQTGRIAPADKRIYALRDVTATVESIPLIVASILSKKLAEGIDALVLDVKVGRGAFMKTERDARALAEALVRVGKASGKRVVALLTDMSTVLGRTVGNAIETREAIDVLHGGGPDDLVECTLALGAEMLVLGDAASTVDEARAKLRDAITSGRGARVFERMIEAQGGDPGVVEDPLRLPRAPETVLVPCEADGFVVAIDPLEIGLAAVAMGAGRTRVDQQVDHAVGIEILAPRGAGVRRGEPLARLHVRTAAAAEAVAERVQSAFRVSSTPEASPPLLLGRIV</sequence>
<dbReference type="Pfam" id="PF02885">
    <property type="entry name" value="Glycos_trans_3N"/>
    <property type="match status" value="1"/>
</dbReference>
<dbReference type="SUPFAM" id="SSF52418">
    <property type="entry name" value="Nucleoside phosphorylase/phosphoribosyltransferase catalytic domain"/>
    <property type="match status" value="1"/>
</dbReference>
<dbReference type="InterPro" id="IPR017459">
    <property type="entry name" value="Glycosyl_Trfase_fam3_N_dom"/>
</dbReference>
<dbReference type="InterPro" id="IPR018090">
    <property type="entry name" value="Pyrmidine_PPas_bac/euk"/>
</dbReference>
<organism evidence="8 9">
    <name type="scientific">Polyangium spumosum</name>
    <dbReference type="NCBI Taxonomy" id="889282"/>
    <lineage>
        <taxon>Bacteria</taxon>
        <taxon>Pseudomonadati</taxon>
        <taxon>Myxococcota</taxon>
        <taxon>Polyangia</taxon>
        <taxon>Polyangiales</taxon>
        <taxon>Polyangiaceae</taxon>
        <taxon>Polyangium</taxon>
    </lineage>
</organism>
<dbReference type="GO" id="GO:0009032">
    <property type="term" value="F:thymidine phosphorylase activity"/>
    <property type="evidence" value="ECO:0007669"/>
    <property type="project" value="UniProtKB-EC"/>
</dbReference>
<dbReference type="GO" id="GO:0006213">
    <property type="term" value="P:pyrimidine nucleoside metabolic process"/>
    <property type="evidence" value="ECO:0007669"/>
    <property type="project" value="InterPro"/>
</dbReference>
<dbReference type="NCBIfam" id="NF004490">
    <property type="entry name" value="PRK05820.1"/>
    <property type="match status" value="1"/>
</dbReference>
<dbReference type="SMART" id="SM00941">
    <property type="entry name" value="PYNP_C"/>
    <property type="match status" value="1"/>
</dbReference>
<dbReference type="Proteomes" id="UP000440224">
    <property type="component" value="Unassembled WGS sequence"/>
</dbReference>
<dbReference type="InterPro" id="IPR036320">
    <property type="entry name" value="Glycosyl_Trfase_fam3_N_dom_sf"/>
</dbReference>
<dbReference type="AlphaFoldDB" id="A0A6N7PNQ8"/>
<dbReference type="NCBIfam" id="TIGR02644">
    <property type="entry name" value="Y_phosphoryl"/>
    <property type="match status" value="1"/>
</dbReference>
<name>A0A6N7PNQ8_9BACT</name>
<comment type="similarity">
    <text evidence="1">Belongs to the thymidine/pyrimidine-nucleoside phosphorylase family.</text>
</comment>
<comment type="caution">
    <text evidence="8">The sequence shown here is derived from an EMBL/GenBank/DDBJ whole genome shotgun (WGS) entry which is preliminary data.</text>
</comment>
<dbReference type="EC" id="2.4.2.4" evidence="3"/>
<evidence type="ECO:0000313" key="9">
    <source>
        <dbReference type="Proteomes" id="UP000440224"/>
    </source>
</evidence>
<evidence type="ECO:0000256" key="6">
    <source>
        <dbReference type="ARBA" id="ARBA00048550"/>
    </source>
</evidence>
<dbReference type="InterPro" id="IPR013102">
    <property type="entry name" value="PYNP_C"/>
</dbReference>
<keyword evidence="9" id="KW-1185">Reference proteome</keyword>
<dbReference type="PIRSF" id="PIRSF000478">
    <property type="entry name" value="TP_PyNP"/>
    <property type="match status" value="1"/>
</dbReference>
<dbReference type="InterPro" id="IPR000053">
    <property type="entry name" value="Thymidine/pyrmidine_PPase"/>
</dbReference>
<dbReference type="SUPFAM" id="SSF54680">
    <property type="entry name" value="Pyrimidine nucleoside phosphorylase C-terminal domain"/>
    <property type="match status" value="1"/>
</dbReference>
<evidence type="ECO:0000256" key="2">
    <source>
        <dbReference type="ARBA" id="ARBA00011738"/>
    </source>
</evidence>
<dbReference type="Pfam" id="PF07831">
    <property type="entry name" value="PYNP_C"/>
    <property type="match status" value="1"/>
</dbReference>
<keyword evidence="4 8" id="KW-0328">Glycosyltransferase</keyword>
<dbReference type="PANTHER" id="PTHR10515">
    <property type="entry name" value="THYMIDINE PHOSPHORYLASE"/>
    <property type="match status" value="1"/>
</dbReference>
<reference evidence="8 9" key="1">
    <citation type="submission" date="2019-10" db="EMBL/GenBank/DDBJ databases">
        <title>A soil myxobacterium in the family Polyangiaceae.</title>
        <authorList>
            <person name="Li Y."/>
            <person name="Wang J."/>
        </authorList>
    </citation>
    <scope>NUCLEOTIDE SEQUENCE [LARGE SCALE GENOMIC DNA]</scope>
    <source>
        <strain evidence="8 9">DSM 14734</strain>
    </source>
</reference>
<dbReference type="InterPro" id="IPR036566">
    <property type="entry name" value="PYNP-like_C_sf"/>
</dbReference>
<dbReference type="PANTHER" id="PTHR10515:SF0">
    <property type="entry name" value="THYMIDINE PHOSPHORYLASE"/>
    <property type="match status" value="1"/>
</dbReference>
<proteinExistence type="inferred from homology"/>
<dbReference type="InterPro" id="IPR000312">
    <property type="entry name" value="Glycosyl_Trfase_fam3"/>
</dbReference>
<comment type="subunit">
    <text evidence="2">Homodimer.</text>
</comment>
<dbReference type="SUPFAM" id="SSF47648">
    <property type="entry name" value="Nucleoside phosphorylase/phosphoribosyltransferase N-terminal domain"/>
    <property type="match status" value="1"/>
</dbReference>
<dbReference type="InterPro" id="IPR017872">
    <property type="entry name" value="Pyrmidine_PPase_CS"/>
</dbReference>
<dbReference type="PROSITE" id="PS00647">
    <property type="entry name" value="THYMID_PHOSPHORYLASE"/>
    <property type="match status" value="1"/>
</dbReference>
<dbReference type="GO" id="GO:0005829">
    <property type="term" value="C:cytosol"/>
    <property type="evidence" value="ECO:0007669"/>
    <property type="project" value="TreeGrafter"/>
</dbReference>
<evidence type="ECO:0000256" key="1">
    <source>
        <dbReference type="ARBA" id="ARBA00006915"/>
    </source>
</evidence>
<dbReference type="InterPro" id="IPR035902">
    <property type="entry name" value="Nuc_phospho_transferase"/>
</dbReference>
<dbReference type="FunFam" id="3.40.1030.10:FF:000003">
    <property type="entry name" value="Pyrimidine-nucleoside phosphorylase"/>
    <property type="match status" value="1"/>
</dbReference>
<evidence type="ECO:0000256" key="5">
    <source>
        <dbReference type="ARBA" id="ARBA00022679"/>
    </source>
</evidence>
<dbReference type="EMBL" id="WJIE01000002">
    <property type="protein sequence ID" value="MRG91775.1"/>
    <property type="molecule type" value="Genomic_DNA"/>
</dbReference>
<dbReference type="RefSeq" id="WP_338046272.1">
    <property type="nucleotide sequence ID" value="NZ_WJIE01000002.1"/>
</dbReference>
<dbReference type="GO" id="GO:0004645">
    <property type="term" value="F:1,4-alpha-oligoglucan phosphorylase activity"/>
    <property type="evidence" value="ECO:0007669"/>
    <property type="project" value="InterPro"/>
</dbReference>
<dbReference type="Gene3D" id="1.20.970.10">
    <property type="entry name" value="Transferase, Pyrimidine Nucleoside Phosphorylase, Chain C"/>
    <property type="match status" value="1"/>
</dbReference>
<dbReference type="GO" id="GO:0006206">
    <property type="term" value="P:pyrimidine nucleobase metabolic process"/>
    <property type="evidence" value="ECO:0007669"/>
    <property type="project" value="InterPro"/>
</dbReference>
<dbReference type="Pfam" id="PF00591">
    <property type="entry name" value="Glycos_transf_3"/>
    <property type="match status" value="1"/>
</dbReference>
<evidence type="ECO:0000313" key="8">
    <source>
        <dbReference type="EMBL" id="MRG91775.1"/>
    </source>
</evidence>
<keyword evidence="5 8" id="KW-0808">Transferase</keyword>
<evidence type="ECO:0000256" key="4">
    <source>
        <dbReference type="ARBA" id="ARBA00022676"/>
    </source>
</evidence>
<evidence type="ECO:0000256" key="3">
    <source>
        <dbReference type="ARBA" id="ARBA00011892"/>
    </source>
</evidence>
<accession>A0A6N7PNQ8</accession>
<feature type="domain" description="Pyrimidine nucleoside phosphorylase C-terminal" evidence="7">
    <location>
        <begin position="346"/>
        <end position="420"/>
    </location>
</feature>
<dbReference type="Gene3D" id="3.40.1030.10">
    <property type="entry name" value="Nucleoside phosphorylase/phosphoribosyltransferase catalytic domain"/>
    <property type="match status" value="1"/>
</dbReference>